<comment type="caution">
    <text evidence="2">The sequence shown here is derived from an EMBL/GenBank/DDBJ whole genome shotgun (WGS) entry which is preliminary data.</text>
</comment>
<dbReference type="Proteomes" id="UP001597391">
    <property type="component" value="Unassembled WGS sequence"/>
</dbReference>
<gene>
    <name evidence="2" type="ORF">ACFSYH_00370</name>
</gene>
<dbReference type="InterPro" id="IPR011008">
    <property type="entry name" value="Dimeric_a/b-barrel"/>
</dbReference>
<dbReference type="Pfam" id="PF03992">
    <property type="entry name" value="ABM"/>
    <property type="match status" value="1"/>
</dbReference>
<keyword evidence="2" id="KW-0503">Monooxygenase</keyword>
<sequence length="94" mass="10620">MDSPNNQIVLTGRLICSDTQEADIVREHLEQHIQLTRAEPGCVLFSVEQSDNPLIWTVHEIFTDHDAFETHQARVRASAWGKATSSIARDYSIT</sequence>
<proteinExistence type="predicted"/>
<dbReference type="RefSeq" id="WP_377464429.1">
    <property type="nucleotide sequence ID" value="NZ_JBHUOP010000001.1"/>
</dbReference>
<feature type="domain" description="ABM" evidence="1">
    <location>
        <begin position="22"/>
        <end position="77"/>
    </location>
</feature>
<dbReference type="GO" id="GO:0004497">
    <property type="term" value="F:monooxygenase activity"/>
    <property type="evidence" value="ECO:0007669"/>
    <property type="project" value="UniProtKB-KW"/>
</dbReference>
<dbReference type="EMBL" id="JBHUOP010000001">
    <property type="protein sequence ID" value="MFD2839028.1"/>
    <property type="molecule type" value="Genomic_DNA"/>
</dbReference>
<keyword evidence="3" id="KW-1185">Reference proteome</keyword>
<organism evidence="2 3">
    <name type="scientific">Populibacterium corticicola</name>
    <dbReference type="NCBI Taxonomy" id="1812826"/>
    <lineage>
        <taxon>Bacteria</taxon>
        <taxon>Bacillati</taxon>
        <taxon>Actinomycetota</taxon>
        <taxon>Actinomycetes</taxon>
        <taxon>Micrococcales</taxon>
        <taxon>Jonesiaceae</taxon>
        <taxon>Populibacterium</taxon>
    </lineage>
</organism>
<dbReference type="EC" id="1.-.-.-" evidence="2"/>
<evidence type="ECO:0000259" key="1">
    <source>
        <dbReference type="Pfam" id="PF03992"/>
    </source>
</evidence>
<evidence type="ECO:0000313" key="2">
    <source>
        <dbReference type="EMBL" id="MFD2839028.1"/>
    </source>
</evidence>
<name>A0ABW5XAW2_9MICO</name>
<dbReference type="Gene3D" id="3.30.70.100">
    <property type="match status" value="1"/>
</dbReference>
<evidence type="ECO:0000313" key="3">
    <source>
        <dbReference type="Proteomes" id="UP001597391"/>
    </source>
</evidence>
<protein>
    <submittedName>
        <fullName evidence="2">Quinol monooxygenase</fullName>
        <ecNumber evidence="2">1.-.-.-</ecNumber>
    </submittedName>
</protein>
<accession>A0ABW5XAW2</accession>
<reference evidence="3" key="1">
    <citation type="journal article" date="2019" name="Int. J. Syst. Evol. Microbiol.">
        <title>The Global Catalogue of Microorganisms (GCM) 10K type strain sequencing project: providing services to taxonomists for standard genome sequencing and annotation.</title>
        <authorList>
            <consortium name="The Broad Institute Genomics Platform"/>
            <consortium name="The Broad Institute Genome Sequencing Center for Infectious Disease"/>
            <person name="Wu L."/>
            <person name="Ma J."/>
        </authorList>
    </citation>
    <scope>NUCLEOTIDE SEQUENCE [LARGE SCALE GENOMIC DNA]</scope>
    <source>
        <strain evidence="3">KCTC 33576</strain>
    </source>
</reference>
<keyword evidence="2" id="KW-0560">Oxidoreductase</keyword>
<dbReference type="SUPFAM" id="SSF54909">
    <property type="entry name" value="Dimeric alpha+beta barrel"/>
    <property type="match status" value="1"/>
</dbReference>
<dbReference type="InterPro" id="IPR007138">
    <property type="entry name" value="ABM_dom"/>
</dbReference>